<feature type="compositionally biased region" description="Pro residues" evidence="2">
    <location>
        <begin position="905"/>
        <end position="916"/>
    </location>
</feature>
<feature type="region of interest" description="Disordered" evidence="2">
    <location>
        <begin position="2526"/>
        <end position="2589"/>
    </location>
</feature>
<reference evidence="5 6" key="2">
    <citation type="submission" date="2017-09" db="EMBL/GenBank/DDBJ databases">
        <authorList>
            <person name="Lee N."/>
            <person name="Cho B.-K."/>
        </authorList>
    </citation>
    <scope>NUCLEOTIDE SEQUENCE [LARGE SCALE GENOMIC DNA]</scope>
    <source>
        <strain evidence="5 6">ATCC 27467</strain>
    </source>
</reference>
<feature type="region of interest" description="Disordered" evidence="2">
    <location>
        <begin position="1200"/>
        <end position="1227"/>
    </location>
</feature>
<dbReference type="OrthoDB" id="7064923at2"/>
<proteinExistence type="predicted"/>
<feature type="compositionally biased region" description="Polar residues" evidence="2">
    <location>
        <begin position="1358"/>
        <end position="1368"/>
    </location>
</feature>
<dbReference type="KEGG" id="ssub:CP968_32815"/>
<keyword evidence="3" id="KW-0812">Transmembrane</keyword>
<feature type="region of interest" description="Disordered" evidence="2">
    <location>
        <begin position="2787"/>
        <end position="2807"/>
    </location>
</feature>
<feature type="region of interest" description="Disordered" evidence="2">
    <location>
        <begin position="3324"/>
        <end position="3434"/>
    </location>
</feature>
<feature type="compositionally biased region" description="Low complexity" evidence="2">
    <location>
        <begin position="3405"/>
        <end position="3418"/>
    </location>
</feature>
<dbReference type="RefSeq" id="WP_150521415.1">
    <property type="nucleotide sequence ID" value="NZ_BMVX01000011.1"/>
</dbReference>
<feature type="compositionally biased region" description="Low complexity" evidence="2">
    <location>
        <begin position="677"/>
        <end position="687"/>
    </location>
</feature>
<feature type="compositionally biased region" description="Low complexity" evidence="2">
    <location>
        <begin position="2395"/>
        <end position="2422"/>
    </location>
</feature>
<evidence type="ECO:0000313" key="4">
    <source>
        <dbReference type="EMBL" id="GGZ70709.1"/>
    </source>
</evidence>
<keyword evidence="6" id="KW-1185">Reference proteome</keyword>
<dbReference type="InterPro" id="IPR051425">
    <property type="entry name" value="Formin_Homology"/>
</dbReference>
<feature type="compositionally biased region" description="Pro residues" evidence="2">
    <location>
        <begin position="353"/>
        <end position="373"/>
    </location>
</feature>
<feature type="compositionally biased region" description="Pro residues" evidence="2">
    <location>
        <begin position="456"/>
        <end position="475"/>
    </location>
</feature>
<reference evidence="4" key="1">
    <citation type="journal article" date="2014" name="Int. J. Syst. Evol. Microbiol.">
        <title>Complete genome sequence of Corynebacterium casei LMG S-19264T (=DSM 44701T), isolated from a smear-ripened cheese.</title>
        <authorList>
            <consortium name="US DOE Joint Genome Institute (JGI-PGF)"/>
            <person name="Walter F."/>
            <person name="Albersmeier A."/>
            <person name="Kalinowski J."/>
            <person name="Ruckert C."/>
        </authorList>
    </citation>
    <scope>NUCLEOTIDE SEQUENCE</scope>
    <source>
        <strain evidence="4">JCM 4834</strain>
    </source>
</reference>
<feature type="compositionally biased region" description="Polar residues" evidence="2">
    <location>
        <begin position="2259"/>
        <end position="2270"/>
    </location>
</feature>
<feature type="region of interest" description="Disordered" evidence="2">
    <location>
        <begin position="1330"/>
        <end position="1368"/>
    </location>
</feature>
<feature type="region of interest" description="Disordered" evidence="2">
    <location>
        <begin position="329"/>
        <end position="701"/>
    </location>
</feature>
<feature type="compositionally biased region" description="Low complexity" evidence="2">
    <location>
        <begin position="1200"/>
        <end position="1209"/>
    </location>
</feature>
<organism evidence="5 6">
    <name type="scientific">Streptomyces subrutilus</name>
    <dbReference type="NCBI Taxonomy" id="36818"/>
    <lineage>
        <taxon>Bacteria</taxon>
        <taxon>Bacillati</taxon>
        <taxon>Actinomycetota</taxon>
        <taxon>Actinomycetes</taxon>
        <taxon>Kitasatosporales</taxon>
        <taxon>Streptomycetaceae</taxon>
        <taxon>Streptomyces</taxon>
    </lineage>
</organism>
<dbReference type="Proteomes" id="UP000326831">
    <property type="component" value="Chromosome"/>
</dbReference>
<feature type="compositionally biased region" description="Pro residues" evidence="2">
    <location>
        <begin position="2681"/>
        <end position="2690"/>
    </location>
</feature>
<feature type="region of interest" description="Disordered" evidence="2">
    <location>
        <begin position="2678"/>
        <end position="2716"/>
    </location>
</feature>
<feature type="transmembrane region" description="Helical" evidence="3">
    <location>
        <begin position="114"/>
        <end position="134"/>
    </location>
</feature>
<evidence type="ECO:0000256" key="3">
    <source>
        <dbReference type="SAM" id="Phobius"/>
    </source>
</evidence>
<feature type="compositionally biased region" description="Low complexity" evidence="2">
    <location>
        <begin position="929"/>
        <end position="962"/>
    </location>
</feature>
<feature type="coiled-coil region" evidence="1">
    <location>
        <begin position="3208"/>
        <end position="3242"/>
    </location>
</feature>
<dbReference type="EMBL" id="BMVX01000011">
    <property type="protein sequence ID" value="GGZ70709.1"/>
    <property type="molecule type" value="Genomic_DNA"/>
</dbReference>
<feature type="compositionally biased region" description="Basic and acidic residues" evidence="2">
    <location>
        <begin position="1330"/>
        <end position="1354"/>
    </location>
</feature>
<feature type="region of interest" description="Disordered" evidence="2">
    <location>
        <begin position="2379"/>
        <end position="2428"/>
    </location>
</feature>
<evidence type="ECO:0000256" key="2">
    <source>
        <dbReference type="SAM" id="MobiDB-lite"/>
    </source>
</evidence>
<feature type="region of interest" description="Disordered" evidence="2">
    <location>
        <begin position="2176"/>
        <end position="2275"/>
    </location>
</feature>
<keyword evidence="3" id="KW-1133">Transmembrane helix</keyword>
<feature type="compositionally biased region" description="Low complexity" evidence="2">
    <location>
        <begin position="2536"/>
        <end position="2547"/>
    </location>
</feature>
<feature type="compositionally biased region" description="Low complexity" evidence="2">
    <location>
        <begin position="884"/>
        <end position="904"/>
    </location>
</feature>
<feature type="compositionally biased region" description="Low complexity" evidence="2">
    <location>
        <begin position="1991"/>
        <end position="2002"/>
    </location>
</feature>
<feature type="compositionally biased region" description="Basic and acidic residues" evidence="2">
    <location>
        <begin position="2216"/>
        <end position="2236"/>
    </location>
</feature>
<evidence type="ECO:0000256" key="1">
    <source>
        <dbReference type="SAM" id="Coils"/>
    </source>
</evidence>
<dbReference type="PANTHER" id="PTHR45725">
    <property type="entry name" value="FORMIN HOMOLOGY 2 FAMILY MEMBER"/>
    <property type="match status" value="1"/>
</dbReference>
<dbReference type="EMBL" id="CP023701">
    <property type="protein sequence ID" value="QEU82407.1"/>
    <property type="molecule type" value="Genomic_DNA"/>
</dbReference>
<keyword evidence="3" id="KW-0472">Membrane</keyword>
<feature type="region of interest" description="Disordered" evidence="2">
    <location>
        <begin position="877"/>
        <end position="967"/>
    </location>
</feature>
<feature type="compositionally biased region" description="Polar residues" evidence="2">
    <location>
        <begin position="2577"/>
        <end position="2589"/>
    </location>
</feature>
<keyword evidence="1" id="KW-0175">Coiled coil</keyword>
<feature type="compositionally biased region" description="Basic and acidic residues" evidence="2">
    <location>
        <begin position="2562"/>
        <end position="2571"/>
    </location>
</feature>
<protein>
    <recommendedName>
        <fullName evidence="7">Lonely Cys domain-containing protein</fullName>
    </recommendedName>
</protein>
<feature type="compositionally biased region" description="Polar residues" evidence="2">
    <location>
        <begin position="2176"/>
        <end position="2187"/>
    </location>
</feature>
<feature type="region of interest" description="Disordered" evidence="2">
    <location>
        <begin position="1983"/>
        <end position="2002"/>
    </location>
</feature>
<gene>
    <name evidence="5" type="ORF">CP968_32815</name>
    <name evidence="4" type="ORF">GCM10010371_33370</name>
</gene>
<feature type="compositionally biased region" description="Low complexity" evidence="2">
    <location>
        <begin position="2691"/>
        <end position="2710"/>
    </location>
</feature>
<feature type="compositionally biased region" description="Pro residues" evidence="2">
    <location>
        <begin position="387"/>
        <end position="406"/>
    </location>
</feature>
<feature type="region of interest" description="Disordered" evidence="2">
    <location>
        <begin position="719"/>
        <end position="741"/>
    </location>
</feature>
<feature type="compositionally biased region" description="Low complexity" evidence="2">
    <location>
        <begin position="633"/>
        <end position="642"/>
    </location>
</feature>
<feature type="region of interest" description="Disordered" evidence="2">
    <location>
        <begin position="1942"/>
        <end position="1977"/>
    </location>
</feature>
<reference evidence="4" key="3">
    <citation type="submission" date="2020-09" db="EMBL/GenBank/DDBJ databases">
        <authorList>
            <person name="Sun Q."/>
            <person name="Ohkuma M."/>
        </authorList>
    </citation>
    <scope>NUCLEOTIDE SEQUENCE</scope>
    <source>
        <strain evidence="4">JCM 4834</strain>
    </source>
</reference>
<accession>A0A5P2V042</accession>
<dbReference type="Proteomes" id="UP000634660">
    <property type="component" value="Unassembled WGS sequence"/>
</dbReference>
<dbReference type="PANTHER" id="PTHR45725:SF18">
    <property type="entry name" value="ORC1-LIKE AAA ATPASE DOMAIN-CONTAINING PROTEIN"/>
    <property type="match status" value="1"/>
</dbReference>
<evidence type="ECO:0000313" key="5">
    <source>
        <dbReference type="EMBL" id="QEU82407.1"/>
    </source>
</evidence>
<name>A0A5P2V042_9ACTN</name>
<feature type="compositionally biased region" description="Pro residues" evidence="2">
    <location>
        <begin position="415"/>
        <end position="433"/>
    </location>
</feature>
<feature type="compositionally biased region" description="Basic and acidic residues" evidence="2">
    <location>
        <begin position="1214"/>
        <end position="1227"/>
    </location>
</feature>
<evidence type="ECO:0000313" key="6">
    <source>
        <dbReference type="Proteomes" id="UP000326831"/>
    </source>
</evidence>
<feature type="compositionally biased region" description="Gly residues" evidence="2">
    <location>
        <begin position="3374"/>
        <end position="3390"/>
    </location>
</feature>
<evidence type="ECO:0008006" key="7">
    <source>
        <dbReference type="Google" id="ProtNLM"/>
    </source>
</evidence>
<sequence>MQEINFPEDVRRMLWILIGEMPLEARENLAYNSRELYLRFGRGIRELQDEIQLSISEAATALPKDVADPYVRALSLLTNDGGVNHLNSMVDKLDEIAMGQIDHSMRIQQAKWEIIAEIIALLIELALLAALSVITGGTSVSQMMLARARSRLAVLFVVDRLLRMSHFAPTLTGAIEEALQVLAVRLAQIALNPGDRKPHGIDWQDVGKGAAFGALAGAFGSLLGGAFDFAGKWFKKNVDIFDDFTKKNPFTTKLFDGFNDLGKAFVVGAVSESAAEVLIRGAFDGVWEFKWETFVGSGTSSMFEVTADGALGGGGLWLHKWLFDPEDFTDLNRVDPPDGPGPRGPGDFEGPPRSGPVPVPVPPPAPVPVPVPPALRSVSVGEDGPFTGPPPLPTPPPLRPPYPVAPAPLLTNGALPPPAATGPTGPDPRPSGPNPLLRTPDPLPRVGAPDPTGAVPGPPLGLPPSSDPSRVPPPDLSTNLPSGLTPDVPVGPSTAPPSPSPVTGGRAGDPAARWSPAPDEPTGTPDAPDVFGGLTGDTGPATTTPPPGTTAPGTGGRPLPVGAGPGGGQDGQARTAFPDPDAVVDTDTDTTSDTGGTSDTEARPVGPEPSGHDAAGSAPVVEGQGQAPPAPAPAADAAVPRPTTSGGTPEPLTRVRDSSADTSAAPADDSADRDTARPPAAAPDTTAGPVRHGGPAPLTGTPAWEAARAAAAPVTRTHTWTAETGPASGDPARPGEGGRAPVRSTFDVRRVEHEGQGVTDVTVRIATGTDGLPGDAWHHVRSGAEAYFNAPGHRLPGGDLLHVTVEQVAEAAHPDGVTITPVGRDLPMTATQWWSDADPADYAVRIAQQLGLPPEAPGRPAPAGLTGGRLAQLAARLGDPGATPPAEAAPDSAPAKVTTVGGPAPADPHTPAPPEPRTTTGTGTGTGTVEGPATGQPVTAPPATASGTSAPQPAPGADPAGPDAEEPAQVPVRLAQWRHRRPSAPAAPLHLDWFDPAADPLDGRRAPGTLHGRTTLVRAHVRRVQADDGRWVRNVGLRLPVRFGPGFDPAELPAFQERLRALLAVHANHGLRLPGSGDHLHLDLALTHAPEHAEAVELSRADAPGPSDQLHIRLGGDPGHDDAVALHEILHYAGMRDRGRDPDALFRRLAAATSGVMAGADGLPATGAVTEADLRTLESALDSGPVVRDHPLTAEVPAPAAPAADATPADPLPPDEHDGRWESSRAPRDWSAPLSAYATGYGTGYDGTVGLVHVEPLSDTVVDGLHRQILTALGIPAGAPQDHPVRVQLRERANAVELARQLPYLRSTGRRFTVTHRGREHTVDVRLGLRDPVRSPRYGEHSVEDPEGRVERRGQGGSESSVSQNAGNARTVPVTWSGSFTIGREGVVSRIDAALAATLTHNQFSTSTTVTSAVQTMTAQRSNELSQPVEFVSDWQIRLDRPAPAVPEGANGDPDGSWGEGERHGPVTVWFPQHLAVEPSGPMPAPAALDDLPVWGVDTVQQPARLLTEVRDAFEDDLSDLSDASAEELEAFLSEPVLRGTLPLQRGGGLYSPVLLDSHGKAIGVFRLTAVVEPDPAPTHRSIDGKINLEAHVSQTVKVDSSVKYASGIGFDGSLAPVFTSDTAKGHPAASSRAQGNITFKGGGRWQTNTALSSGGSATLAHAVRSNRSHLLTPARVTYRVTLVHARGGSRTHRAGPWDGGLRMRMLAQADALGREHAPGTGPRQLPDELENLDGLGLSAAPLAVTGAEPMFRRAEAWLREEGFLPPLQRPRAPYVEDEERAQAQLTNLRRFEQARSDVGLRASADALLDGGAPLWLDLPSRTGGTRRIQLRLSATRDTAAPTRHRRTLPGIQVMGISSFGVPGTESKGRSHGWQLGFGGGPSGPVGDPKWTIGGSLDYTYSRQGADTLTAGSGNNQDQFFIGSGQDTEVFEVPALLSLDLYEDGPRPKQRFADPGAPSGTRPRPADEERPPVHTVPGRLTLAVPHHRTQPAGTARPAPAAARRVRAVNPADRARLALTDAAGNPVPHVVRLPDDAIVEHLAGSAALIDAFDRIVTGTYPGHPGKGRAHTAWDATTGVVSDLANRAGGISDNLDGADPTDESTPFREALRTGLGIGNLLGRAHQIFKGGYVLEGLTLPGLGADHEFSVELQGYLHDPEHANSATQYLETDVGATDTTAHQTGTSTAHQGAGAFTAAQRPAPAPNTAEQASKGGTGNERRGGPGNERRAAEKEKPDPEATTLFNPSGRQAHTRRTDHGKTVTSSTGVTRTPTEGGVQHRIGSGATILITVRHGRRSLAGNALGITGSRPVTLAVEIPRGSQFLMSDTQLGRDAAWFGGIGSLTPTARPAADLPLPDRFARTGEPGLAGILSVRQFAPAPPAAVQNGTGRNGAGHNQSAPPAAGSTPATSQPAAAPAQAQTGQHPPAPVERRDALRTELTRLVEREAPGSTDPGHAAYLSGVRTRIADLTTSTALRALPARGPGHPQRFHFLHVAKGGARLVEVSLQARPRQDTAGLRTVRGRRAGAGAGQEQVHIHAASNTSVSATTSRQNASTFTPNARYTRPADDTRTDRTGPALTYTTSSSDAVRNSATEEDRYWMRTDNAADFEVEYEYTASVRSELVTEWPLNIPGGIVEAGVIGWSDEDTGWIEWARRTLFGRPERTATVPALVTLRFTGSEATDPPVPVDPLPPSVSAVDPRTATAPATAPAGGRRIGDGQRIVPGGPAPVFHFNAYRELAQALTEVAPGLAPGLASTSLSQSAEAAAVRIGELIQARTIGVDLPRATGITSTMPGAYPSEEDPDAPPGLRIEIRNPRRITDAGDVTLDRLRLPGTTASTALAVGGASSTTLQTAHTADPLDSSHLFGVGVPVLAQQPLTQGAGSTVTASRREWFKTGGTALPADGGRGTRSYETVVDVLIAVNGPGGTRYVTGSAEMRLAERDVLGHGITPARTDPQVYDLRSMLAGQPAADLRDWTRHPLGDLPAVLAGALAPNEDAAQIWLATGPDADGSRLGRALYAASRTAVLAGRPVELVLRTDDGLQHWEFAANGSLAGTDAATVTAWNALADTVTAHSDARRAQLAAGRQETGRHALRPDAVTDLAAADTALATARTDLLHEGRMLRDATKARTRARTALSNGRTAGARARGRIRRLEKDTAAVERRLAAAAPGERALSVEARTAAAELRHMTRGTGTPPPVSAAAVQAREQRARAALARIQGLRGRLDRLRTDLAAARADARTAEGRLPALEGAVRAARTAEGDRRKDLRTATRHRDRAAGLRHQSHRRLTAIDAAVEAARHEQTRQAGLQTEAARRLPGLARTLGATRRITGGGPVRPASSSVTSIPARGPRTALAARSTTTPGPSPVPAASTKTTGTTGGTGGTGGKDVGKGVGKTSVKTGAKGGAKTGVTAGMTTGVKTGPKTVPPPQPKGTVGGSHSGAVTVGTGTGTGPGTGTVGGVVPGTVSTDGGPSRRPPAGAPLRTVANGECLLYAFLASAPQVVRDRLPGLAANDPEAFTWLSDTTGVRTDLSAQATALSYNGTLPGHRPSRAAVTALRTLVEDYLLHAAAGQPLPDQVLLQLRASTAGPFARLLRAPTTTRADLTALARAHGVANPALLNDAALRTALENAYWSSTAPPSTAELQGMLGAVRTWETSWAGDHGDVFLMLTAHALGVGVDVAQWDLDGNPPVVPDRYGPAGGPVVEVHYSPRLRHYQGSTALPAPAPAVGPVVTPVPPFAPVPTRTAGEALTALARSAGAQGVDTDDALRAALASPDVVRLLDRARPVPLPELTRAGVVPTAGQTAQAVLLGRASTVDELGLTPLQHLRWLLDGARDTKALVAVWEAVARSLGVEPGTAPLNQDGTAYVVTGGTP</sequence>